<feature type="signal peptide" evidence="2">
    <location>
        <begin position="1"/>
        <end position="21"/>
    </location>
</feature>
<gene>
    <name evidence="3" type="ORF">SAMN04515673_101400</name>
</gene>
<evidence type="ECO:0000256" key="1">
    <source>
        <dbReference type="SAM" id="Phobius"/>
    </source>
</evidence>
<evidence type="ECO:0000313" key="3">
    <source>
        <dbReference type="EMBL" id="SFQ96905.1"/>
    </source>
</evidence>
<name>A0A1I6CUL1_9RHOB</name>
<feature type="chain" id="PRO_5011510665" evidence="2">
    <location>
        <begin position="22"/>
        <end position="238"/>
    </location>
</feature>
<dbReference type="AlphaFoldDB" id="A0A1I6CUL1"/>
<dbReference type="EMBL" id="FOYI01000001">
    <property type="protein sequence ID" value="SFQ96905.1"/>
    <property type="molecule type" value="Genomic_DNA"/>
</dbReference>
<evidence type="ECO:0000313" key="4">
    <source>
        <dbReference type="Proteomes" id="UP000199302"/>
    </source>
</evidence>
<dbReference type="NCBIfam" id="TIGR03370">
    <property type="entry name" value="VPLPA-CTERM"/>
    <property type="match status" value="1"/>
</dbReference>
<protein>
    <submittedName>
        <fullName evidence="3">VPLPA-CTERM protein sorting domain-containing protein</fullName>
    </submittedName>
</protein>
<keyword evidence="4" id="KW-1185">Reference proteome</keyword>
<dbReference type="Proteomes" id="UP000199302">
    <property type="component" value="Unassembled WGS sequence"/>
</dbReference>
<evidence type="ECO:0000256" key="2">
    <source>
        <dbReference type="SAM" id="SignalP"/>
    </source>
</evidence>
<accession>A0A1I6CUL1</accession>
<keyword evidence="1" id="KW-0472">Membrane</keyword>
<proteinExistence type="predicted"/>
<keyword evidence="1" id="KW-0812">Transmembrane</keyword>
<dbReference type="InterPro" id="IPR022472">
    <property type="entry name" value="VPLPA-CTERM"/>
</dbReference>
<feature type="transmembrane region" description="Helical" evidence="1">
    <location>
        <begin position="212"/>
        <end position="231"/>
    </location>
</feature>
<keyword evidence="2" id="KW-0732">Signal</keyword>
<sequence>MFLRTAAMAFIISLATCPAQAASVTLSSLLGGGSVTEGDVTFGTFAFLDLSDVASYPEDREVAPSEVLISTSATASSVTLTATFDPSITLVADGAFFKFFLDFVASVDAPSTRQISGVSLTGDIIHAGSDSGVEAVYALGGFGSIGGPEIEIFSAPGFGTQISDGAALGTPVSALLMEGKSEGGIGFDSSAHLSTYSLTFDLLGDPPVTTVVPLPAGLPLLLAGLGGLALVRRRHARP</sequence>
<reference evidence="3 4" key="1">
    <citation type="submission" date="2016-10" db="EMBL/GenBank/DDBJ databases">
        <authorList>
            <person name="de Groot N.N."/>
        </authorList>
    </citation>
    <scope>NUCLEOTIDE SEQUENCE [LARGE SCALE GENOMIC DNA]</scope>
    <source>
        <strain evidence="4">KMM 9023,NRIC 0796,JCM 17311,KCTC 23692</strain>
    </source>
</reference>
<keyword evidence="1" id="KW-1133">Transmembrane helix</keyword>
<organism evidence="3 4">
    <name type="scientific">Poseidonocella sedimentorum</name>
    <dbReference type="NCBI Taxonomy" id="871652"/>
    <lineage>
        <taxon>Bacteria</taxon>
        <taxon>Pseudomonadati</taxon>
        <taxon>Pseudomonadota</taxon>
        <taxon>Alphaproteobacteria</taxon>
        <taxon>Rhodobacterales</taxon>
        <taxon>Roseobacteraceae</taxon>
        <taxon>Poseidonocella</taxon>
    </lineage>
</organism>